<dbReference type="InterPro" id="IPR018730">
    <property type="entry name" value="DUF2273"/>
</dbReference>
<keyword evidence="3" id="KW-1185">Reference proteome</keyword>
<sequence length="62" mass="6954">MNEFLTTYKLPIIFGLLGLILAVLLLALGFLKTLLLIVMVAIGVAIGFYFKETKLLDQYFKS</sequence>
<organism evidence="2 3">
    <name type="scientific">Enterococcus hulanensis</name>
    <dbReference type="NCBI Taxonomy" id="2559929"/>
    <lineage>
        <taxon>Bacteria</taxon>
        <taxon>Bacillati</taxon>
        <taxon>Bacillota</taxon>
        <taxon>Bacilli</taxon>
        <taxon>Lactobacillales</taxon>
        <taxon>Enterococcaceae</taxon>
        <taxon>Enterococcus</taxon>
    </lineage>
</organism>
<comment type="caution">
    <text evidence="2">The sequence shown here is derived from an EMBL/GenBank/DDBJ whole genome shotgun (WGS) entry which is preliminary data.</text>
</comment>
<gene>
    <name evidence="2" type="ORF">P7D85_00465</name>
</gene>
<accession>A0ABU3ETM9</accession>
<dbReference type="Pfam" id="PF10031">
    <property type="entry name" value="DUF2273"/>
    <property type="match status" value="1"/>
</dbReference>
<dbReference type="Proteomes" id="UP001252875">
    <property type="component" value="Unassembled WGS sequence"/>
</dbReference>
<evidence type="ECO:0000256" key="1">
    <source>
        <dbReference type="SAM" id="Phobius"/>
    </source>
</evidence>
<keyword evidence="1" id="KW-1133">Transmembrane helix</keyword>
<dbReference type="EMBL" id="JARPYI010000001">
    <property type="protein sequence ID" value="MDT2598222.1"/>
    <property type="molecule type" value="Genomic_DNA"/>
</dbReference>
<protein>
    <submittedName>
        <fullName evidence="2">DUF2273 domain-containing protein</fullName>
    </submittedName>
</protein>
<keyword evidence="1" id="KW-0812">Transmembrane</keyword>
<feature type="transmembrane region" description="Helical" evidence="1">
    <location>
        <begin position="12"/>
        <end position="28"/>
    </location>
</feature>
<keyword evidence="1" id="KW-0472">Membrane</keyword>
<name>A0ABU3ETM9_9ENTE</name>
<evidence type="ECO:0000313" key="2">
    <source>
        <dbReference type="EMBL" id="MDT2598222.1"/>
    </source>
</evidence>
<feature type="transmembrane region" description="Helical" evidence="1">
    <location>
        <begin position="34"/>
        <end position="50"/>
    </location>
</feature>
<proteinExistence type="predicted"/>
<dbReference type="RefSeq" id="WP_311821406.1">
    <property type="nucleotide sequence ID" value="NZ_JARPYF010000001.1"/>
</dbReference>
<evidence type="ECO:0000313" key="3">
    <source>
        <dbReference type="Proteomes" id="UP001252875"/>
    </source>
</evidence>
<reference evidence="2 3" key="1">
    <citation type="submission" date="2023-03" db="EMBL/GenBank/DDBJ databases">
        <authorList>
            <person name="Shen W."/>
            <person name="Cai J."/>
        </authorList>
    </citation>
    <scope>NUCLEOTIDE SEQUENCE [LARGE SCALE GENOMIC DNA]</scope>
    <source>
        <strain evidence="2 3">D6-4</strain>
    </source>
</reference>